<evidence type="ECO:0000256" key="2">
    <source>
        <dbReference type="ARBA" id="ARBA00004200"/>
    </source>
</evidence>
<dbReference type="Gene3D" id="1.10.238.10">
    <property type="entry name" value="EF-hand"/>
    <property type="match status" value="2"/>
</dbReference>
<dbReference type="InterPro" id="IPR001806">
    <property type="entry name" value="Small_GTPase"/>
</dbReference>
<accession>A0AAN7WI88</accession>
<evidence type="ECO:0000256" key="5">
    <source>
        <dbReference type="ARBA" id="ARBA00022723"/>
    </source>
</evidence>
<reference evidence="20" key="1">
    <citation type="submission" date="2023-07" db="EMBL/GenBank/DDBJ databases">
        <title>A draft genome of Kazachstania heterogenica Y-27499.</title>
        <authorList>
            <person name="Donic C."/>
            <person name="Kralova J.S."/>
            <person name="Fidel L."/>
            <person name="Ben-Dor S."/>
            <person name="Jung S."/>
        </authorList>
    </citation>
    <scope>NUCLEOTIDE SEQUENCE [LARGE SCALE GENOMIC DNA]</scope>
    <source>
        <strain evidence="20">Y27499</strain>
    </source>
</reference>
<evidence type="ECO:0000256" key="10">
    <source>
        <dbReference type="ARBA" id="ARBA00022837"/>
    </source>
</evidence>
<organism evidence="19 20">
    <name type="scientific">Arxiozyma heterogenica</name>
    <dbReference type="NCBI Taxonomy" id="278026"/>
    <lineage>
        <taxon>Eukaryota</taxon>
        <taxon>Fungi</taxon>
        <taxon>Dikarya</taxon>
        <taxon>Ascomycota</taxon>
        <taxon>Saccharomycotina</taxon>
        <taxon>Saccharomycetes</taxon>
        <taxon>Saccharomycetales</taxon>
        <taxon>Saccharomycetaceae</taxon>
        <taxon>Arxiozyma</taxon>
    </lineage>
</organism>
<keyword evidence="8 15" id="KW-1000">Mitochondrion outer membrane</keyword>
<dbReference type="InterPro" id="IPR021181">
    <property type="entry name" value="Miro"/>
</dbReference>
<evidence type="ECO:0000256" key="7">
    <source>
        <dbReference type="ARBA" id="ARBA00022741"/>
    </source>
</evidence>
<evidence type="ECO:0000256" key="4">
    <source>
        <dbReference type="ARBA" id="ARBA00022692"/>
    </source>
</evidence>
<feature type="domain" description="Miro" evidence="18">
    <location>
        <begin position="3"/>
        <end position="196"/>
    </location>
</feature>
<dbReference type="GO" id="GO:0032865">
    <property type="term" value="C:ERMES complex"/>
    <property type="evidence" value="ECO:0007669"/>
    <property type="project" value="UniProtKB-ARBA"/>
</dbReference>
<evidence type="ECO:0000259" key="18">
    <source>
        <dbReference type="PROSITE" id="PS51423"/>
    </source>
</evidence>
<evidence type="ECO:0000256" key="1">
    <source>
        <dbReference type="ARBA" id="ARBA00003481"/>
    </source>
</evidence>
<evidence type="ECO:0000256" key="12">
    <source>
        <dbReference type="ARBA" id="ARBA00023128"/>
    </source>
</evidence>
<keyword evidence="10 15" id="KW-0106">Calcium</keyword>
<dbReference type="GO" id="GO:0007005">
    <property type="term" value="P:mitochondrion organization"/>
    <property type="evidence" value="ECO:0007669"/>
    <property type="project" value="InterPro"/>
</dbReference>
<dbReference type="EMBL" id="JAWIZZ010000040">
    <property type="protein sequence ID" value="KAK5780530.1"/>
    <property type="molecule type" value="Genomic_DNA"/>
</dbReference>
<keyword evidence="6" id="KW-0677">Repeat</keyword>
<comment type="similarity">
    <text evidence="3 15">Belongs to the mitochondrial Rho GTPase family.</text>
</comment>
<evidence type="ECO:0000256" key="11">
    <source>
        <dbReference type="ARBA" id="ARBA00022989"/>
    </source>
</evidence>
<dbReference type="GO" id="GO:0005509">
    <property type="term" value="F:calcium ion binding"/>
    <property type="evidence" value="ECO:0007669"/>
    <property type="project" value="InterPro"/>
</dbReference>
<keyword evidence="12 15" id="KW-0496">Mitochondrion</keyword>
<dbReference type="SMART" id="SM00174">
    <property type="entry name" value="RHO"/>
    <property type="match status" value="1"/>
</dbReference>
<keyword evidence="7 15" id="KW-0547">Nucleotide-binding</keyword>
<keyword evidence="14 15" id="KW-0472">Membrane</keyword>
<evidence type="ECO:0000256" key="6">
    <source>
        <dbReference type="ARBA" id="ARBA00022737"/>
    </source>
</evidence>
<dbReference type="SUPFAM" id="SSF52540">
    <property type="entry name" value="P-loop containing nucleoside triphosphate hydrolases"/>
    <property type="match status" value="2"/>
</dbReference>
<keyword evidence="13 15" id="KW-0342">GTP-binding</keyword>
<dbReference type="PIRSF" id="PIRSF037488">
    <property type="entry name" value="Mt_Rho_GTPase"/>
    <property type="match status" value="1"/>
</dbReference>
<evidence type="ECO:0000256" key="15">
    <source>
        <dbReference type="PIRNR" id="PIRNR037488"/>
    </source>
</evidence>
<comment type="subcellular location">
    <subcellularLocation>
        <location evidence="2 15">Mitochondrion outer membrane</location>
        <topology evidence="2 15">Single-pass type IV membrane protein</topology>
    </subcellularLocation>
</comment>
<keyword evidence="20" id="KW-1185">Reference proteome</keyword>
<feature type="transmembrane region" description="Helical" evidence="16">
    <location>
        <begin position="674"/>
        <end position="692"/>
    </location>
</feature>
<dbReference type="PROSITE" id="PS00018">
    <property type="entry name" value="EF_HAND_1"/>
    <property type="match status" value="1"/>
</dbReference>
<evidence type="ECO:0000259" key="17">
    <source>
        <dbReference type="PROSITE" id="PS50222"/>
    </source>
</evidence>
<comment type="function">
    <text evidence="1 15">Mitochondrial GTPase involved in mitochondrial trafficking. Probably involved in control of anterograde transport of mitochondria and their subcellular distribution.</text>
</comment>
<dbReference type="Pfam" id="PF00071">
    <property type="entry name" value="Ras"/>
    <property type="match status" value="2"/>
</dbReference>
<dbReference type="PANTHER" id="PTHR24072">
    <property type="entry name" value="RHO FAMILY GTPASE"/>
    <property type="match status" value="1"/>
</dbReference>
<dbReference type="InterPro" id="IPR002048">
    <property type="entry name" value="EF_hand_dom"/>
</dbReference>
<dbReference type="InterPro" id="IPR011992">
    <property type="entry name" value="EF-hand-dom_pair"/>
</dbReference>
<dbReference type="GO" id="GO:0003924">
    <property type="term" value="F:GTPase activity"/>
    <property type="evidence" value="ECO:0007669"/>
    <property type="project" value="InterPro"/>
</dbReference>
<evidence type="ECO:0000256" key="8">
    <source>
        <dbReference type="ARBA" id="ARBA00022787"/>
    </source>
</evidence>
<evidence type="ECO:0000256" key="9">
    <source>
        <dbReference type="ARBA" id="ARBA00022801"/>
    </source>
</evidence>
<dbReference type="SMART" id="SM00173">
    <property type="entry name" value="RAS"/>
    <property type="match status" value="1"/>
</dbReference>
<comment type="caution">
    <text evidence="19">The sequence shown here is derived from an EMBL/GenBank/DDBJ whole genome shotgun (WGS) entry which is preliminary data.</text>
</comment>
<evidence type="ECO:0000256" key="3">
    <source>
        <dbReference type="ARBA" id="ARBA00007981"/>
    </source>
</evidence>
<dbReference type="EC" id="3.6.5.-" evidence="15"/>
<dbReference type="Proteomes" id="UP001306508">
    <property type="component" value="Unassembled WGS sequence"/>
</dbReference>
<evidence type="ECO:0000256" key="13">
    <source>
        <dbReference type="ARBA" id="ARBA00023134"/>
    </source>
</evidence>
<evidence type="ECO:0000256" key="14">
    <source>
        <dbReference type="ARBA" id="ARBA00023136"/>
    </source>
</evidence>
<dbReference type="CDD" id="cd01892">
    <property type="entry name" value="Miro2"/>
    <property type="match status" value="1"/>
</dbReference>
<dbReference type="PRINTS" id="PR00449">
    <property type="entry name" value="RASTRNSFRMNG"/>
</dbReference>
<dbReference type="SMART" id="SM00175">
    <property type="entry name" value="RAB"/>
    <property type="match status" value="1"/>
</dbReference>
<evidence type="ECO:0000256" key="16">
    <source>
        <dbReference type="SAM" id="Phobius"/>
    </source>
</evidence>
<feature type="domain" description="Miro" evidence="18">
    <location>
        <begin position="484"/>
        <end position="649"/>
    </location>
</feature>
<feature type="domain" description="EF-hand" evidence="17">
    <location>
        <begin position="368"/>
        <end position="403"/>
    </location>
</feature>
<dbReference type="InterPro" id="IPR013567">
    <property type="entry name" value="EF_hand_assoc_2"/>
</dbReference>
<dbReference type="Pfam" id="PF08355">
    <property type="entry name" value="EF_assoc_1"/>
    <property type="match status" value="1"/>
</dbReference>
<dbReference type="InterPro" id="IPR013566">
    <property type="entry name" value="EF_hand_assoc_1"/>
</dbReference>
<gene>
    <name evidence="19" type="ORF">RI543_001649</name>
</gene>
<name>A0AAN7WI88_9SACH</name>
<evidence type="ECO:0000313" key="20">
    <source>
        <dbReference type="Proteomes" id="UP001306508"/>
    </source>
</evidence>
<dbReference type="FunFam" id="3.40.50.300:FF:000553">
    <property type="entry name" value="Mitochondrial Rho GTPase"/>
    <property type="match status" value="1"/>
</dbReference>
<dbReference type="AlphaFoldDB" id="A0AAN7WI88"/>
<dbReference type="GO" id="GO:0007264">
    <property type="term" value="P:small GTPase-mediated signal transduction"/>
    <property type="evidence" value="ECO:0007669"/>
    <property type="project" value="InterPro"/>
</dbReference>
<dbReference type="SMART" id="SM00054">
    <property type="entry name" value="EFh"/>
    <property type="match status" value="2"/>
</dbReference>
<keyword evidence="5" id="KW-0479">Metal-binding</keyword>
<dbReference type="InterPro" id="IPR018247">
    <property type="entry name" value="EF_Hand_1_Ca_BS"/>
</dbReference>
<dbReference type="PROSITE" id="PS51423">
    <property type="entry name" value="MIRO"/>
    <property type="match status" value="2"/>
</dbReference>
<dbReference type="InterPro" id="IPR027417">
    <property type="entry name" value="P-loop_NTPase"/>
</dbReference>
<dbReference type="PROSITE" id="PS50222">
    <property type="entry name" value="EF_HAND_2"/>
    <property type="match status" value="1"/>
</dbReference>
<proteinExistence type="inferred from homology"/>
<dbReference type="SUPFAM" id="SSF47473">
    <property type="entry name" value="EF-hand"/>
    <property type="match status" value="1"/>
</dbReference>
<dbReference type="Pfam" id="PF08356">
    <property type="entry name" value="EF_assoc_2"/>
    <property type="match status" value="1"/>
</dbReference>
<sequence>MTKETIKIVVCGDDNVGKTSLLVSLIKNKFVSNLQDVISPITIPRDFSSNANSSFSTVIIDTNNEDIQALHTTLKLADVIWLVYSDHESYERISFHWMMMFRSLGLNIPIILCKNKCDTPISNDANVNETVNRTVTTITNQTRENNGNIQDTKVEDEEFIPILMEFKEIDTCIKASAKTKYNVNQAFYLCQRAIIYPITPLFDARCGDLKPLAIGALQRIFLLCDNDQDGFLNDDEMNYLQRKCFRKEIAISELEYIKQNLLITQRNSYHEELEYASVSNYNNFHDSTTKSEDSYFGDIHYPLYVPGAGITIKGFLALNKMYVEKGRHETIWGILRAFKYTNSLSLDDTYLHPKVSVPNSASVELSPKGYRFLVSLFVKFDRNKDGGLDDNELEAMFKTTPGLPKLWLASNFPYSTVINNRGFITLQGWLAQWAMTTYLDYTVVTEYLVYFGFEEDTRLALQITKARKHRRRQGKIYRSSVSDRKVFNCFVFGKKFSGKTTLLEMFLGRQFSDNYEPMIMPHIAVNSLELKGGKQYYLILQEFIETNEELILNKEKLKTCDVLCLTYDSSDPDSFSYILELFNRYEDIKRLPIIIVGLKADLDKQQQRCYTQPDDFCEKMFLNHPLHISSKWLSSLNELFIKITEAALVPEDNTPDLPEKVKKTITDIDYRQTAVILGSSMGFITLLSYTLYKLAKNKLDQK</sequence>
<dbReference type="InterPro" id="IPR020860">
    <property type="entry name" value="MIRO_dom"/>
</dbReference>
<keyword evidence="11 16" id="KW-1133">Transmembrane helix</keyword>
<dbReference type="GO" id="GO:0005525">
    <property type="term" value="F:GTP binding"/>
    <property type="evidence" value="ECO:0007669"/>
    <property type="project" value="UniProtKB-KW"/>
</dbReference>
<keyword evidence="4 16" id="KW-0812">Transmembrane</keyword>
<evidence type="ECO:0000313" key="19">
    <source>
        <dbReference type="EMBL" id="KAK5780530.1"/>
    </source>
</evidence>
<protein>
    <recommendedName>
        <fullName evidence="15">Mitochondrial Rho GTPase</fullName>
        <ecNumber evidence="15">3.6.5.-</ecNumber>
    </recommendedName>
</protein>
<keyword evidence="9 15" id="KW-0378">Hydrolase</keyword>
<dbReference type="InterPro" id="IPR003578">
    <property type="entry name" value="Small_GTPase_Rho"/>
</dbReference>
<dbReference type="Gene3D" id="3.40.50.300">
    <property type="entry name" value="P-loop containing nucleotide triphosphate hydrolases"/>
    <property type="match status" value="2"/>
</dbReference>